<keyword evidence="3" id="KW-1185">Reference proteome</keyword>
<evidence type="ECO:0000256" key="1">
    <source>
        <dbReference type="SAM" id="Phobius"/>
    </source>
</evidence>
<dbReference type="RefSeq" id="WP_379812933.1">
    <property type="nucleotide sequence ID" value="NZ_JBHUDZ010000018.1"/>
</dbReference>
<feature type="transmembrane region" description="Helical" evidence="1">
    <location>
        <begin position="114"/>
        <end position="135"/>
    </location>
</feature>
<keyword evidence="1" id="KW-1133">Transmembrane helix</keyword>
<proteinExistence type="predicted"/>
<name>A0ABW4HIN2_9FLAO</name>
<sequence length="140" mass="16371">MNKLRILIYFYTILFISVVWLLFFPKPLKNFAPIIFAVPTFPVFAFNFFNKLMDFSRDLKIKNSGLFTKHVSGSGSFSSYNKGLIVDIYQFNDKDLDDLKMIDLYERYVLCKELIKLTFISFIIIALLGIATIYIKTSIY</sequence>
<evidence type="ECO:0000313" key="3">
    <source>
        <dbReference type="Proteomes" id="UP001597138"/>
    </source>
</evidence>
<accession>A0ABW4HIN2</accession>
<dbReference type="Proteomes" id="UP001597138">
    <property type="component" value="Unassembled WGS sequence"/>
</dbReference>
<comment type="caution">
    <text evidence="2">The sequence shown here is derived from an EMBL/GenBank/DDBJ whole genome shotgun (WGS) entry which is preliminary data.</text>
</comment>
<reference evidence="3" key="1">
    <citation type="journal article" date="2019" name="Int. J. Syst. Evol. Microbiol.">
        <title>The Global Catalogue of Microorganisms (GCM) 10K type strain sequencing project: providing services to taxonomists for standard genome sequencing and annotation.</title>
        <authorList>
            <consortium name="The Broad Institute Genomics Platform"/>
            <consortium name="The Broad Institute Genome Sequencing Center for Infectious Disease"/>
            <person name="Wu L."/>
            <person name="Ma J."/>
        </authorList>
    </citation>
    <scope>NUCLEOTIDE SEQUENCE [LARGE SCALE GENOMIC DNA]</scope>
    <source>
        <strain evidence="3">CCUG 70865</strain>
    </source>
</reference>
<gene>
    <name evidence="2" type="ORF">ACFSC2_20740</name>
</gene>
<keyword evidence="1" id="KW-0472">Membrane</keyword>
<protein>
    <submittedName>
        <fullName evidence="2">Uncharacterized protein</fullName>
    </submittedName>
</protein>
<feature type="transmembrane region" description="Helical" evidence="1">
    <location>
        <begin position="7"/>
        <end position="25"/>
    </location>
</feature>
<evidence type="ECO:0000313" key="2">
    <source>
        <dbReference type="EMBL" id="MFD1605176.1"/>
    </source>
</evidence>
<feature type="transmembrane region" description="Helical" evidence="1">
    <location>
        <begin position="31"/>
        <end position="50"/>
    </location>
</feature>
<dbReference type="EMBL" id="JBHUDZ010000018">
    <property type="protein sequence ID" value="MFD1605176.1"/>
    <property type="molecule type" value="Genomic_DNA"/>
</dbReference>
<keyword evidence="1" id="KW-0812">Transmembrane</keyword>
<organism evidence="2 3">
    <name type="scientific">Flavobacterium artemisiae</name>
    <dbReference type="NCBI Taxonomy" id="2126556"/>
    <lineage>
        <taxon>Bacteria</taxon>
        <taxon>Pseudomonadati</taxon>
        <taxon>Bacteroidota</taxon>
        <taxon>Flavobacteriia</taxon>
        <taxon>Flavobacteriales</taxon>
        <taxon>Flavobacteriaceae</taxon>
        <taxon>Flavobacterium</taxon>
    </lineage>
</organism>